<accession>A0ABR2LB33</accession>
<keyword evidence="4" id="KW-1185">Reference proteome</keyword>
<sequence>MLCQDVTIHANITPISKFQLKEFSSINFLGDKDLICSSKDGRIFQIDAQTYEIKRSLSLHSSWISAVFLDDKYFVTGSYDMNIMLTYSEEIFDYSQEPKFSKFSEHSDYILAVSICGNTLISSSSEPLILLSTINEKNVKSFRAIHLNNSVHTIFSHSDGEIIFGTTDGKLLSSKIDSSSGQAQIASFDAATKVLSQNSSFFAAGFLDGSVLLFKIKNHDSNKGNKKVYQYIEKKKFESRIVSICPYNEKFVIFTANGNIYDLNVNKFETIEIRKPISYGCVMPSNSFEQNNSTNQPKKTKNSQQKSSPLFHIATSDGVLFCINSENEIINKIDNDVSYTKAVRIPQTSTDILCKTSRKEVILLNLKTLEVEKNFGYVSFKRKLKELSKSPSYSFPVSFDVSCGYVKIIIPPILPKLIPNQMKKQREDLTDIIKKLIEKKVMIFALDNKGKTIWWSKANESVPYWFKYLLDPKFT</sequence>
<dbReference type="InterPro" id="IPR015943">
    <property type="entry name" value="WD40/YVTN_repeat-like_dom_sf"/>
</dbReference>
<evidence type="ECO:0000256" key="2">
    <source>
        <dbReference type="ARBA" id="ARBA00022737"/>
    </source>
</evidence>
<dbReference type="PANTHER" id="PTHR22847:SF637">
    <property type="entry name" value="WD REPEAT DOMAIN 5B"/>
    <property type="match status" value="1"/>
</dbReference>
<dbReference type="InterPro" id="IPR001680">
    <property type="entry name" value="WD40_rpt"/>
</dbReference>
<evidence type="ECO:0008006" key="5">
    <source>
        <dbReference type="Google" id="ProtNLM"/>
    </source>
</evidence>
<reference evidence="3 4" key="1">
    <citation type="submission" date="2024-04" db="EMBL/GenBank/DDBJ databases">
        <title>Tritrichomonas musculus Genome.</title>
        <authorList>
            <person name="Alves-Ferreira E."/>
            <person name="Grigg M."/>
            <person name="Lorenzi H."/>
            <person name="Galac M."/>
        </authorList>
    </citation>
    <scope>NUCLEOTIDE SEQUENCE [LARGE SCALE GENOMIC DNA]</scope>
    <source>
        <strain evidence="3 4">EAF2021</strain>
    </source>
</reference>
<organism evidence="3 4">
    <name type="scientific">Tritrichomonas musculus</name>
    <dbReference type="NCBI Taxonomy" id="1915356"/>
    <lineage>
        <taxon>Eukaryota</taxon>
        <taxon>Metamonada</taxon>
        <taxon>Parabasalia</taxon>
        <taxon>Tritrichomonadida</taxon>
        <taxon>Tritrichomonadidae</taxon>
        <taxon>Tritrichomonas</taxon>
    </lineage>
</organism>
<dbReference type="Gene3D" id="2.130.10.10">
    <property type="entry name" value="YVTN repeat-like/Quinoprotein amine dehydrogenase"/>
    <property type="match status" value="1"/>
</dbReference>
<protein>
    <recommendedName>
        <fullName evidence="5">Anaphase-promoting complex subunit 4 WD40 domain-containing protein</fullName>
    </recommendedName>
</protein>
<evidence type="ECO:0000313" key="4">
    <source>
        <dbReference type="Proteomes" id="UP001470230"/>
    </source>
</evidence>
<dbReference type="Pfam" id="PF00400">
    <property type="entry name" value="WD40"/>
    <property type="match status" value="1"/>
</dbReference>
<keyword evidence="1" id="KW-0853">WD repeat</keyword>
<dbReference type="InterPro" id="IPR036322">
    <property type="entry name" value="WD40_repeat_dom_sf"/>
</dbReference>
<evidence type="ECO:0000313" key="3">
    <source>
        <dbReference type="EMBL" id="KAK8900417.1"/>
    </source>
</evidence>
<dbReference type="SUPFAM" id="SSF50978">
    <property type="entry name" value="WD40 repeat-like"/>
    <property type="match status" value="1"/>
</dbReference>
<dbReference type="PANTHER" id="PTHR22847">
    <property type="entry name" value="WD40 REPEAT PROTEIN"/>
    <property type="match status" value="1"/>
</dbReference>
<name>A0ABR2LB33_9EUKA</name>
<dbReference type="SMART" id="SM00320">
    <property type="entry name" value="WD40"/>
    <property type="match status" value="4"/>
</dbReference>
<comment type="caution">
    <text evidence="3">The sequence shown here is derived from an EMBL/GenBank/DDBJ whole genome shotgun (WGS) entry which is preliminary data.</text>
</comment>
<dbReference type="EMBL" id="JAPFFF010000001">
    <property type="protein sequence ID" value="KAK8900417.1"/>
    <property type="molecule type" value="Genomic_DNA"/>
</dbReference>
<evidence type="ECO:0000256" key="1">
    <source>
        <dbReference type="ARBA" id="ARBA00022574"/>
    </source>
</evidence>
<proteinExistence type="predicted"/>
<dbReference type="Proteomes" id="UP001470230">
    <property type="component" value="Unassembled WGS sequence"/>
</dbReference>
<gene>
    <name evidence="3" type="ORF">M9Y10_002744</name>
</gene>
<keyword evidence="2" id="KW-0677">Repeat</keyword>